<feature type="transmembrane region" description="Helical" evidence="7">
    <location>
        <begin position="185"/>
        <end position="203"/>
    </location>
</feature>
<sequence>LGTHKRILNYDFGCQPRWPSFLNCVFLPNIISFHHWGWEITPTILLKSCRGVREENGTHLILPQGLLVLPCSQICSRLSVLQVLLLCGSAYRPTEEIDLRSIGWGNIFQLPFKHMRDYRLRHLILFFIYSGFEVVFLCTGFALSYGVCSIGLEYVTYIITAYGLSSAICSGLALSMLCMPRQVPLLTGAVVHAVLLIALFCWAPRPYSLDEAPLLYLVAALWGLGSALNKTGLSSLLGMLYEDKERQDFIFTIYHWWQALAIFVVYLWSGLPMKAKLSLMLITLVAAVVSYVWMEHKIGRLVRHRLPKIPKPRHKVRGYRYLEEENSDETGSEGGEEREDSDSSEEEADGEQPRDQQTRAQRRKKCSYERTHE</sequence>
<dbReference type="GeneID" id="107125113"/>
<dbReference type="SUPFAM" id="SSF103473">
    <property type="entry name" value="MFS general substrate transporter"/>
    <property type="match status" value="1"/>
</dbReference>
<gene>
    <name evidence="9" type="primary">LOC107125113</name>
</gene>
<reference evidence="9" key="1">
    <citation type="submission" date="2025-08" db="UniProtKB">
        <authorList>
            <consortium name="RefSeq"/>
        </authorList>
    </citation>
    <scope>IDENTIFICATION</scope>
</reference>
<keyword evidence="3 7" id="KW-0812">Transmembrane</keyword>
<proteinExistence type="inferred from homology"/>
<evidence type="ECO:0000313" key="9">
    <source>
        <dbReference type="RefSeq" id="XP_015284057.1"/>
    </source>
</evidence>
<name>A0ABM1LDM0_GEKJA</name>
<evidence type="ECO:0000256" key="1">
    <source>
        <dbReference type="ARBA" id="ARBA00004141"/>
    </source>
</evidence>
<comment type="subcellular location">
    <subcellularLocation>
        <location evidence="1">Membrane</location>
        <topology evidence="1">Multi-pass membrane protein</topology>
    </subcellularLocation>
</comment>
<dbReference type="InterPro" id="IPR036259">
    <property type="entry name" value="MFS_trans_sf"/>
</dbReference>
<dbReference type="InterPro" id="IPR010291">
    <property type="entry name" value="Ion_channel_UNC-93"/>
</dbReference>
<dbReference type="Proteomes" id="UP000694871">
    <property type="component" value="Unplaced"/>
</dbReference>
<evidence type="ECO:0000256" key="3">
    <source>
        <dbReference type="ARBA" id="ARBA00022692"/>
    </source>
</evidence>
<evidence type="ECO:0000256" key="5">
    <source>
        <dbReference type="ARBA" id="ARBA00023136"/>
    </source>
</evidence>
<feature type="transmembrane region" description="Helical" evidence="7">
    <location>
        <begin position="275"/>
        <end position="294"/>
    </location>
</feature>
<dbReference type="PANTHER" id="PTHR46744">
    <property type="entry name" value="PROTEIN UNC-93 HOMOLOG B1"/>
    <property type="match status" value="1"/>
</dbReference>
<dbReference type="PANTHER" id="PTHR46744:SF1">
    <property type="entry name" value="PROTEIN UNC-93 HOMOLOG B1"/>
    <property type="match status" value="1"/>
</dbReference>
<feature type="transmembrane region" description="Helical" evidence="7">
    <location>
        <begin position="123"/>
        <end position="143"/>
    </location>
</feature>
<comment type="similarity">
    <text evidence="2">Belongs to the unc-93 family.</text>
</comment>
<feature type="non-terminal residue" evidence="9">
    <location>
        <position position="1"/>
    </location>
</feature>
<accession>A0ABM1LDM0</accession>
<keyword evidence="8" id="KW-1185">Reference proteome</keyword>
<organism evidence="8 9">
    <name type="scientific">Gekko japonicus</name>
    <name type="common">Schlegel's Japanese gecko</name>
    <dbReference type="NCBI Taxonomy" id="146911"/>
    <lineage>
        <taxon>Eukaryota</taxon>
        <taxon>Metazoa</taxon>
        <taxon>Chordata</taxon>
        <taxon>Craniata</taxon>
        <taxon>Vertebrata</taxon>
        <taxon>Euteleostomi</taxon>
        <taxon>Lepidosauria</taxon>
        <taxon>Squamata</taxon>
        <taxon>Bifurcata</taxon>
        <taxon>Gekkota</taxon>
        <taxon>Gekkonidae</taxon>
        <taxon>Gekkoninae</taxon>
        <taxon>Gekko</taxon>
    </lineage>
</organism>
<keyword evidence="4 7" id="KW-1133">Transmembrane helix</keyword>
<evidence type="ECO:0000256" key="4">
    <source>
        <dbReference type="ARBA" id="ARBA00022989"/>
    </source>
</evidence>
<evidence type="ECO:0000256" key="7">
    <source>
        <dbReference type="SAM" id="Phobius"/>
    </source>
</evidence>
<evidence type="ECO:0000256" key="2">
    <source>
        <dbReference type="ARBA" id="ARBA00009172"/>
    </source>
</evidence>
<feature type="transmembrane region" description="Helical" evidence="7">
    <location>
        <begin position="215"/>
        <end position="237"/>
    </location>
</feature>
<protein>
    <submittedName>
        <fullName evidence="9">Protein unc-93 homolog B1-like</fullName>
    </submittedName>
</protein>
<evidence type="ECO:0000313" key="8">
    <source>
        <dbReference type="Proteomes" id="UP000694871"/>
    </source>
</evidence>
<dbReference type="InterPro" id="IPR043268">
    <property type="entry name" value="UNC93B1"/>
</dbReference>
<feature type="region of interest" description="Disordered" evidence="6">
    <location>
        <begin position="320"/>
        <end position="373"/>
    </location>
</feature>
<feature type="compositionally biased region" description="Acidic residues" evidence="6">
    <location>
        <begin position="324"/>
        <end position="350"/>
    </location>
</feature>
<dbReference type="RefSeq" id="XP_015284057.1">
    <property type="nucleotide sequence ID" value="XM_015428571.1"/>
</dbReference>
<dbReference type="Pfam" id="PF05978">
    <property type="entry name" value="UNC-93"/>
    <property type="match status" value="1"/>
</dbReference>
<feature type="transmembrane region" description="Helical" evidence="7">
    <location>
        <begin position="249"/>
        <end position="269"/>
    </location>
</feature>
<keyword evidence="5 7" id="KW-0472">Membrane</keyword>
<evidence type="ECO:0000256" key="6">
    <source>
        <dbReference type="SAM" id="MobiDB-lite"/>
    </source>
</evidence>
<feature type="transmembrane region" description="Helical" evidence="7">
    <location>
        <begin position="155"/>
        <end position="178"/>
    </location>
</feature>